<organism evidence="12 13">
    <name type="scientific">Alteromonas aquimaris</name>
    <dbReference type="NCBI Taxonomy" id="2998417"/>
    <lineage>
        <taxon>Bacteria</taxon>
        <taxon>Pseudomonadati</taxon>
        <taxon>Pseudomonadota</taxon>
        <taxon>Gammaproteobacteria</taxon>
        <taxon>Alteromonadales</taxon>
        <taxon>Alteromonadaceae</taxon>
        <taxon>Alteromonas/Salinimonas group</taxon>
        <taxon>Alteromonas</taxon>
    </lineage>
</organism>
<comment type="similarity">
    <text evidence="10">Belongs to the 5DNU family.</text>
</comment>
<protein>
    <recommendedName>
        <fullName evidence="5">5'-deoxynucleotidase</fullName>
        <ecNumber evidence="5">3.1.3.89</ecNumber>
    </recommendedName>
</protein>
<accession>A0ABT3P7F6</accession>
<evidence type="ECO:0000256" key="6">
    <source>
        <dbReference type="ARBA" id="ARBA00022490"/>
    </source>
</evidence>
<evidence type="ECO:0000256" key="2">
    <source>
        <dbReference type="ARBA" id="ARBA00001936"/>
    </source>
</evidence>
<keyword evidence="13" id="KW-1185">Reference proteome</keyword>
<feature type="binding site" evidence="10">
    <location>
        <position position="70"/>
    </location>
    <ligand>
        <name>substrate</name>
    </ligand>
</feature>
<dbReference type="PANTHER" id="PTHR11845">
    <property type="entry name" value="5'-DEOXYNUCLEOTIDASE HDDC2"/>
    <property type="match status" value="1"/>
</dbReference>
<keyword evidence="9 10" id="KW-0378">Hydrolase</keyword>
<feature type="binding site" evidence="10">
    <location>
        <begin position="19"/>
        <end position="20"/>
    </location>
    <ligand>
        <name>substrate</name>
    </ligand>
</feature>
<dbReference type="CDD" id="cd00077">
    <property type="entry name" value="HDc"/>
    <property type="match status" value="1"/>
</dbReference>
<dbReference type="RefSeq" id="WP_265617437.1">
    <property type="nucleotide sequence ID" value="NZ_JAPFRD010000010.1"/>
</dbReference>
<evidence type="ECO:0000256" key="8">
    <source>
        <dbReference type="ARBA" id="ARBA00022741"/>
    </source>
</evidence>
<dbReference type="Pfam" id="PF12917">
    <property type="entry name" value="YfbR-like"/>
    <property type="match status" value="1"/>
</dbReference>
<evidence type="ECO:0000259" key="11">
    <source>
        <dbReference type="PROSITE" id="PS51831"/>
    </source>
</evidence>
<dbReference type="PANTHER" id="PTHR11845:SF13">
    <property type="entry name" value="5'-DEOXYNUCLEOTIDASE HDDC2"/>
    <property type="match status" value="1"/>
</dbReference>
<feature type="binding site" evidence="10">
    <location>
        <begin position="78"/>
        <end position="81"/>
    </location>
    <ligand>
        <name>substrate</name>
    </ligand>
</feature>
<feature type="binding site" evidence="10">
    <location>
        <position position="34"/>
    </location>
    <ligand>
        <name>substrate</name>
    </ligand>
</feature>
<comment type="function">
    <text evidence="10">Catalyzes the strictly specific dephosphorylation of 2'-deoxyribonucleoside 5'-monophosphates.</text>
</comment>
<dbReference type="InterPro" id="IPR006674">
    <property type="entry name" value="HD_domain"/>
</dbReference>
<dbReference type="InterPro" id="IPR003607">
    <property type="entry name" value="HD/PDEase_dom"/>
</dbReference>
<evidence type="ECO:0000256" key="3">
    <source>
        <dbReference type="ARBA" id="ARBA00001941"/>
    </source>
</evidence>
<dbReference type="InterPro" id="IPR039356">
    <property type="entry name" value="YfbR/HDDC2"/>
</dbReference>
<evidence type="ECO:0000256" key="7">
    <source>
        <dbReference type="ARBA" id="ARBA00022723"/>
    </source>
</evidence>
<sequence length="213" mass="24523">MEQGSHFFAHLARMKLIHRWPLMHNVRIENVQEHSLQVAMVAHALALIKNRFFEGELNPDRIATLAMFHDVSEVLTGDLPTPVKYFNPAIKEEYKKIETAAEQALIDMAPEAFKDDYARLIDGAYHSKEEAFIVKAADVLCAYLKTLEELAAGNREFKLAKKRLDKMLKEYHSPEVDYFLTQYVPSFSLSLDEITQEESEFVKRSADTTNQEE</sequence>
<dbReference type="NCBIfam" id="NF003009">
    <property type="entry name" value="PRK03826.1"/>
    <property type="match status" value="1"/>
</dbReference>
<comment type="caution">
    <text evidence="12">The sequence shown here is derived from an EMBL/GenBank/DDBJ whole genome shotgun (WGS) entry which is preliminary data.</text>
</comment>
<feature type="binding site" evidence="10">
    <location>
        <position position="34"/>
    </location>
    <ligand>
        <name>a divalent metal cation</name>
        <dbReference type="ChEBI" id="CHEBI:60240"/>
    </ligand>
</feature>
<dbReference type="EC" id="3.1.3.89" evidence="5"/>
<dbReference type="EMBL" id="JAPFRD010000010">
    <property type="protein sequence ID" value="MCW8108689.1"/>
    <property type="molecule type" value="Genomic_DNA"/>
</dbReference>
<name>A0ABT3P7F6_9ALTE</name>
<dbReference type="Proteomes" id="UP001142810">
    <property type="component" value="Unassembled WGS sequence"/>
</dbReference>
<evidence type="ECO:0000256" key="1">
    <source>
        <dbReference type="ARBA" id="ARBA00001638"/>
    </source>
</evidence>
<comment type="catalytic activity">
    <reaction evidence="1 10">
        <text>a 2'-deoxyribonucleoside 5'-phosphate + H2O = a 2'-deoxyribonucleoside + phosphate</text>
        <dbReference type="Rhea" id="RHEA:36167"/>
        <dbReference type="ChEBI" id="CHEBI:15377"/>
        <dbReference type="ChEBI" id="CHEBI:18274"/>
        <dbReference type="ChEBI" id="CHEBI:43474"/>
        <dbReference type="ChEBI" id="CHEBI:65317"/>
        <dbReference type="EC" id="3.1.3.89"/>
    </reaction>
</comment>
<evidence type="ECO:0000256" key="5">
    <source>
        <dbReference type="ARBA" id="ARBA00012964"/>
    </source>
</evidence>
<comment type="cofactor">
    <cofactor evidence="3">
        <name>Co(2+)</name>
        <dbReference type="ChEBI" id="CHEBI:48828"/>
    </cofactor>
</comment>
<feature type="site" description="Appears to be important in orienting the phosphate for catalysis" evidence="10">
    <location>
        <position position="19"/>
    </location>
</feature>
<evidence type="ECO:0000313" key="12">
    <source>
        <dbReference type="EMBL" id="MCW8108689.1"/>
    </source>
</evidence>
<feature type="binding site" evidence="10">
    <location>
        <position position="138"/>
    </location>
    <ligand>
        <name>a divalent metal cation</name>
        <dbReference type="ChEBI" id="CHEBI:60240"/>
    </ligand>
</feature>
<dbReference type="HAMAP" id="MF_01100">
    <property type="entry name" value="5DNU"/>
    <property type="match status" value="1"/>
</dbReference>
<dbReference type="SMART" id="SM00471">
    <property type="entry name" value="HDc"/>
    <property type="match status" value="1"/>
</dbReference>
<dbReference type="Gene3D" id="1.10.3210.10">
    <property type="entry name" value="Hypothetical protein af1432"/>
    <property type="match status" value="1"/>
</dbReference>
<dbReference type="SUPFAM" id="SSF109604">
    <property type="entry name" value="HD-domain/PDEase-like"/>
    <property type="match status" value="1"/>
</dbReference>
<proteinExistence type="inferred from homology"/>
<feature type="domain" description="HD" evidence="11">
    <location>
        <begin position="31"/>
        <end position="143"/>
    </location>
</feature>
<feature type="binding site" evidence="10">
    <location>
        <position position="138"/>
    </location>
    <ligand>
        <name>substrate</name>
    </ligand>
</feature>
<comment type="subunit">
    <text evidence="4 10">Homodimer.</text>
</comment>
<evidence type="ECO:0000256" key="10">
    <source>
        <dbReference type="HAMAP-Rule" id="MF_01100"/>
    </source>
</evidence>
<comment type="cofactor">
    <cofactor evidence="2">
        <name>Mn(2+)</name>
        <dbReference type="ChEBI" id="CHEBI:29035"/>
    </cofactor>
</comment>
<dbReference type="InterPro" id="IPR022971">
    <property type="entry name" value="YfbR"/>
</dbReference>
<feature type="binding site" evidence="10">
    <location>
        <position position="70"/>
    </location>
    <ligand>
        <name>a divalent metal cation</name>
        <dbReference type="ChEBI" id="CHEBI:60240"/>
    </ligand>
</feature>
<gene>
    <name evidence="12" type="primary">yfbR</name>
    <name evidence="12" type="ORF">OPS25_09290</name>
</gene>
<keyword evidence="8 10" id="KW-0547">Nucleotide-binding</keyword>
<reference evidence="12" key="1">
    <citation type="submission" date="2022-11" db="EMBL/GenBank/DDBJ databases">
        <title>Alteromonas sp. nov., isolated from sea water of the Qingdao.</title>
        <authorList>
            <person name="Wang Q."/>
        </authorList>
    </citation>
    <scope>NUCLEOTIDE SEQUENCE</scope>
    <source>
        <strain evidence="12">ASW11-7</strain>
    </source>
</reference>
<comment type="subcellular location">
    <subcellularLocation>
        <location evidence="10">Cytoplasm</location>
    </subcellularLocation>
</comment>
<feature type="binding site" evidence="10">
    <location>
        <position position="69"/>
    </location>
    <ligand>
        <name>a divalent metal cation</name>
        <dbReference type="ChEBI" id="CHEBI:60240"/>
    </ligand>
</feature>
<evidence type="ECO:0000313" key="13">
    <source>
        <dbReference type="Proteomes" id="UP001142810"/>
    </source>
</evidence>
<evidence type="ECO:0000256" key="9">
    <source>
        <dbReference type="ARBA" id="ARBA00022801"/>
    </source>
</evidence>
<evidence type="ECO:0000256" key="4">
    <source>
        <dbReference type="ARBA" id="ARBA00011738"/>
    </source>
</evidence>
<keyword evidence="7 10" id="KW-0479">Metal-binding</keyword>
<keyword evidence="6 10" id="KW-0963">Cytoplasm</keyword>
<dbReference type="GO" id="GO:0002953">
    <property type="term" value="F:5'-deoxynucleotidase activity"/>
    <property type="evidence" value="ECO:0007669"/>
    <property type="project" value="UniProtKB-EC"/>
</dbReference>
<dbReference type="PROSITE" id="PS51831">
    <property type="entry name" value="HD"/>
    <property type="match status" value="1"/>
</dbReference>
<comment type="cofactor">
    <cofactor evidence="10">
        <name>a divalent metal cation</name>
        <dbReference type="ChEBI" id="CHEBI:60240"/>
    </cofactor>
</comment>